<feature type="compositionally biased region" description="Acidic residues" evidence="1">
    <location>
        <begin position="109"/>
        <end position="122"/>
    </location>
</feature>
<protein>
    <submittedName>
        <fullName evidence="2">Uncharacterized protein</fullName>
    </submittedName>
</protein>
<dbReference type="EMBL" id="BAAACF010000005">
    <property type="protein sequence ID" value="GAA0728896.1"/>
    <property type="molecule type" value="Genomic_DNA"/>
</dbReference>
<evidence type="ECO:0000313" key="3">
    <source>
        <dbReference type="Proteomes" id="UP001500339"/>
    </source>
</evidence>
<keyword evidence="3" id="KW-1185">Reference proteome</keyword>
<evidence type="ECO:0000256" key="1">
    <source>
        <dbReference type="SAM" id="MobiDB-lite"/>
    </source>
</evidence>
<name>A0ABN1J4Z3_9CLOT</name>
<evidence type="ECO:0000313" key="2">
    <source>
        <dbReference type="EMBL" id="GAA0728896.1"/>
    </source>
</evidence>
<accession>A0ABN1J4Z3</accession>
<organism evidence="2 3">
    <name type="scientific">Clostridium malenominatum</name>
    <dbReference type="NCBI Taxonomy" id="1539"/>
    <lineage>
        <taxon>Bacteria</taxon>
        <taxon>Bacillati</taxon>
        <taxon>Bacillota</taxon>
        <taxon>Clostridia</taxon>
        <taxon>Eubacteriales</taxon>
        <taxon>Clostridiaceae</taxon>
        <taxon>Clostridium</taxon>
    </lineage>
</organism>
<sequence>MAFKENIRENLTSGFSKIVKTVGEGAATVAKKSGEIVEISKLNLSVSTEKNNIEKLYREIGEMVFEKYANGEAVDLDLEKPCKEIENSNNNIKEIKEKIEDIKNNKEYEDSEEEYGEENDEEDDCCCCEDEIVANCEGNICNFEEPKIEEDIIK</sequence>
<feature type="region of interest" description="Disordered" evidence="1">
    <location>
        <begin position="103"/>
        <end position="122"/>
    </location>
</feature>
<reference evidence="2 3" key="1">
    <citation type="journal article" date="2019" name="Int. J. Syst. Evol. Microbiol.">
        <title>The Global Catalogue of Microorganisms (GCM) 10K type strain sequencing project: providing services to taxonomists for standard genome sequencing and annotation.</title>
        <authorList>
            <consortium name="The Broad Institute Genomics Platform"/>
            <consortium name="The Broad Institute Genome Sequencing Center for Infectious Disease"/>
            <person name="Wu L."/>
            <person name="Ma J."/>
        </authorList>
    </citation>
    <scope>NUCLEOTIDE SEQUENCE [LARGE SCALE GENOMIC DNA]</scope>
    <source>
        <strain evidence="2 3">JCM 1405</strain>
    </source>
</reference>
<comment type="caution">
    <text evidence="2">The sequence shown here is derived from an EMBL/GenBank/DDBJ whole genome shotgun (WGS) entry which is preliminary data.</text>
</comment>
<dbReference type="Proteomes" id="UP001500339">
    <property type="component" value="Unassembled WGS sequence"/>
</dbReference>
<gene>
    <name evidence="2" type="ORF">GCM10008905_28250</name>
</gene>
<proteinExistence type="predicted"/>
<dbReference type="RefSeq" id="WP_343770699.1">
    <property type="nucleotide sequence ID" value="NZ_BAAACF010000005.1"/>
</dbReference>